<reference evidence="10 11" key="1">
    <citation type="submission" date="2015-01" db="EMBL/GenBank/DDBJ databases">
        <title>Evolution of Trichinella species and genotypes.</title>
        <authorList>
            <person name="Korhonen P.K."/>
            <person name="Edoardo P."/>
            <person name="Giuseppe L.R."/>
            <person name="Gasser R.B."/>
        </authorList>
    </citation>
    <scope>NUCLEOTIDE SEQUENCE [LARGE SCALE GENOMIC DNA]</scope>
    <source>
        <strain evidence="10">ISS3</strain>
    </source>
</reference>
<dbReference type="InterPro" id="IPR023302">
    <property type="entry name" value="Pept_S9A_N"/>
</dbReference>
<dbReference type="GO" id="GO:0005829">
    <property type="term" value="C:cytosol"/>
    <property type="evidence" value="ECO:0007669"/>
    <property type="project" value="TreeGrafter"/>
</dbReference>
<evidence type="ECO:0000256" key="2">
    <source>
        <dbReference type="ARBA" id="ARBA00005228"/>
    </source>
</evidence>
<keyword evidence="11" id="KW-1185">Reference proteome</keyword>
<evidence type="ECO:0000256" key="6">
    <source>
        <dbReference type="ARBA" id="ARBA00022825"/>
    </source>
</evidence>
<dbReference type="InterPro" id="IPR002470">
    <property type="entry name" value="Peptidase_S9A"/>
</dbReference>
<sequence>MTNFCINNLTLKNQFSNMFDKPVHDYPLARRDEQIQDDYHGTIIKDPYRWLENPYSTETQSYINDLNSYSSAFLCNPESLFAKIRQRILYYENYPKYGCYRIAGDYYFYLYNSGLEQHNRLYITNDWKVPGKLFTDVNENDTEFTTSMKMFSASKDGTLLAFGVTQKGSDWTTVKFRKIPSGELLDDKLENLRYTSLVWSPDAKGIFYTTFANSVTEAVGTCPDKNEFHTLYYHVLGTDQKDDLVVLRFPLNPIFMMYFLEHYGFSDAAMSDNEQFLLCTIYEGCSTQTFLYLCDMTTDQAKAGNFEMKYLDLKAKAKYEFVGVYDSCLIFVTDDNAPMHKLIKVDIQKNNEITTILEEVENKRIGFARIVNHKFLLIDYIENVKDVMYIYDLQTAKQIGTLDLPFCTVSSISSRQYLNEFFLKCSSFSLAGMIMHYKINDDGTYVKTIVHSHEFSENMQVKQIFYDSKDGTKVPMYIVSRKDMQLNGQNPTILYGYGGFKIALMPSFSVSTMLFVNDFGGVFAIANTRGGGEFGKAWHSAGLKNNRQNVFDDFIAAAEYLISLNYTRPSLLAIQGGSCGGMMVAACANQRPDLFGCLIAQVGVMDMLRFQNFTIGRAWTVEFGCSECKEEFEYLIKFSPLHNIRSPLAPVQYPATLLFTADHDDRVVPCHSLKFMAELYYQLKDCAHQTNPLLIHIDTDSGHNFNSMSAQKRIDEIVKVLIFIAKVMNLSLNE</sequence>
<dbReference type="Pfam" id="PF00326">
    <property type="entry name" value="Peptidase_S9"/>
    <property type="match status" value="1"/>
</dbReference>
<feature type="domain" description="Peptidase S9A N-terminal" evidence="9">
    <location>
        <begin position="27"/>
        <end position="441"/>
    </location>
</feature>
<comment type="similarity">
    <text evidence="2 7">Belongs to the peptidase S9A family.</text>
</comment>
<evidence type="ECO:0000256" key="5">
    <source>
        <dbReference type="ARBA" id="ARBA00022801"/>
    </source>
</evidence>
<dbReference type="STRING" id="6334.A0A0V1AXG9"/>
<dbReference type="EMBL" id="JYDH01000170">
    <property type="protein sequence ID" value="KRY29457.1"/>
    <property type="molecule type" value="Genomic_DNA"/>
</dbReference>
<dbReference type="SUPFAM" id="SSF50993">
    <property type="entry name" value="Peptidase/esterase 'gauge' domain"/>
    <property type="match status" value="1"/>
</dbReference>
<organism evidence="10 11">
    <name type="scientific">Trichinella spiralis</name>
    <name type="common">Trichina worm</name>
    <dbReference type="NCBI Taxonomy" id="6334"/>
    <lineage>
        <taxon>Eukaryota</taxon>
        <taxon>Metazoa</taxon>
        <taxon>Ecdysozoa</taxon>
        <taxon>Nematoda</taxon>
        <taxon>Enoplea</taxon>
        <taxon>Dorylaimia</taxon>
        <taxon>Trichinellida</taxon>
        <taxon>Trichinellidae</taxon>
        <taxon>Trichinella</taxon>
    </lineage>
</organism>
<protein>
    <recommendedName>
        <fullName evidence="3 7">Prolyl endopeptidase</fullName>
        <ecNumber evidence="7">3.4.21.-</ecNumber>
    </recommendedName>
</protein>
<evidence type="ECO:0000259" key="8">
    <source>
        <dbReference type="Pfam" id="PF00326"/>
    </source>
</evidence>
<dbReference type="Gene3D" id="3.40.50.1820">
    <property type="entry name" value="alpha/beta hydrolase"/>
    <property type="match status" value="1"/>
</dbReference>
<dbReference type="GO" id="GO:0070012">
    <property type="term" value="F:oligopeptidase activity"/>
    <property type="evidence" value="ECO:0007669"/>
    <property type="project" value="TreeGrafter"/>
</dbReference>
<evidence type="ECO:0000256" key="3">
    <source>
        <dbReference type="ARBA" id="ARBA00016310"/>
    </source>
</evidence>
<dbReference type="Proteomes" id="UP000054776">
    <property type="component" value="Unassembled WGS sequence"/>
</dbReference>
<dbReference type="PANTHER" id="PTHR42881:SF2">
    <property type="entry name" value="PROLYL ENDOPEPTIDASE"/>
    <property type="match status" value="1"/>
</dbReference>
<evidence type="ECO:0000259" key="9">
    <source>
        <dbReference type="Pfam" id="PF02897"/>
    </source>
</evidence>
<dbReference type="InterPro" id="IPR051167">
    <property type="entry name" value="Prolyl_oligopep/macrocyclase"/>
</dbReference>
<evidence type="ECO:0000313" key="11">
    <source>
        <dbReference type="Proteomes" id="UP000054776"/>
    </source>
</evidence>
<evidence type="ECO:0000256" key="7">
    <source>
        <dbReference type="RuleBase" id="RU368024"/>
    </source>
</evidence>
<name>A0A0V1AXG9_TRISP</name>
<dbReference type="Gene3D" id="2.130.10.120">
    <property type="entry name" value="Prolyl oligopeptidase, N-terminal domain"/>
    <property type="match status" value="1"/>
</dbReference>
<gene>
    <name evidence="10" type="primary">Prep</name>
    <name evidence="10" type="ORF">T01_14348</name>
</gene>
<dbReference type="InParanoid" id="A0A0V1AXG9"/>
<proteinExistence type="inferred from homology"/>
<dbReference type="GO" id="GO:0004252">
    <property type="term" value="F:serine-type endopeptidase activity"/>
    <property type="evidence" value="ECO:0007669"/>
    <property type="project" value="UniProtKB-UniRule"/>
</dbReference>
<dbReference type="FunFam" id="3.40.50.1820:FF:000005">
    <property type="entry name" value="Prolyl endopeptidase"/>
    <property type="match status" value="1"/>
</dbReference>
<dbReference type="OrthoDB" id="248387at2759"/>
<dbReference type="PRINTS" id="PR00862">
    <property type="entry name" value="PROLIGOPTASE"/>
</dbReference>
<accession>A0A0V1AXG9</accession>
<comment type="caution">
    <text evidence="10">The sequence shown here is derived from an EMBL/GenBank/DDBJ whole genome shotgun (WGS) entry which is preliminary data.</text>
</comment>
<keyword evidence="6 7" id="KW-0720">Serine protease</keyword>
<dbReference type="PANTHER" id="PTHR42881">
    <property type="entry name" value="PROLYL ENDOPEPTIDASE"/>
    <property type="match status" value="1"/>
</dbReference>
<evidence type="ECO:0000256" key="4">
    <source>
        <dbReference type="ARBA" id="ARBA00022670"/>
    </source>
</evidence>
<dbReference type="GO" id="GO:0006508">
    <property type="term" value="P:proteolysis"/>
    <property type="evidence" value="ECO:0007669"/>
    <property type="project" value="UniProtKB-KW"/>
</dbReference>
<comment type="catalytic activity">
    <reaction evidence="1">
        <text>Hydrolysis of Pro-|-Xaa &gt;&gt; Ala-|-Xaa in oligopeptides.</text>
        <dbReference type="EC" id="3.4.21.26"/>
    </reaction>
</comment>
<dbReference type="AlphaFoldDB" id="A0A0V1AXG9"/>
<keyword evidence="5 7" id="KW-0378">Hydrolase</keyword>
<feature type="domain" description="Peptidase S9 prolyl oligopeptidase catalytic" evidence="8">
    <location>
        <begin position="506"/>
        <end position="729"/>
    </location>
</feature>
<dbReference type="InterPro" id="IPR029058">
    <property type="entry name" value="AB_hydrolase_fold"/>
</dbReference>
<evidence type="ECO:0000313" key="10">
    <source>
        <dbReference type="EMBL" id="KRY29457.1"/>
    </source>
</evidence>
<dbReference type="Pfam" id="PF02897">
    <property type="entry name" value="Peptidase_S9_N"/>
    <property type="match status" value="1"/>
</dbReference>
<dbReference type="InterPro" id="IPR001375">
    <property type="entry name" value="Peptidase_S9_cat"/>
</dbReference>
<dbReference type="PROSITE" id="PS00708">
    <property type="entry name" value="PRO_ENDOPEP_SER"/>
    <property type="match status" value="1"/>
</dbReference>
<dbReference type="SUPFAM" id="SSF53474">
    <property type="entry name" value="alpha/beta-Hydrolases"/>
    <property type="match status" value="1"/>
</dbReference>
<evidence type="ECO:0000256" key="1">
    <source>
        <dbReference type="ARBA" id="ARBA00001070"/>
    </source>
</evidence>
<dbReference type="InterPro" id="IPR002471">
    <property type="entry name" value="Pept_S9_AS"/>
</dbReference>
<keyword evidence="4 7" id="KW-0645">Protease</keyword>
<dbReference type="EC" id="3.4.21.-" evidence="7"/>